<accession>A0A2P5E9Q3</accession>
<dbReference type="InterPro" id="IPR050231">
    <property type="entry name" value="Iron_ascorbate_oxido_reductase"/>
</dbReference>
<dbReference type="STRING" id="63057.A0A2P5E9Q3"/>
<evidence type="ECO:0000313" key="5">
    <source>
        <dbReference type="Proteomes" id="UP000237000"/>
    </source>
</evidence>
<evidence type="ECO:0000313" key="4">
    <source>
        <dbReference type="EMBL" id="PON82297.1"/>
    </source>
</evidence>
<dbReference type="PANTHER" id="PTHR47990">
    <property type="entry name" value="2-OXOGLUTARATE (2OG) AND FE(II)-DEPENDENT OXYGENASE SUPERFAMILY PROTEIN-RELATED"/>
    <property type="match status" value="1"/>
</dbReference>
<comment type="caution">
    <text evidence="4">The sequence shown here is derived from an EMBL/GenBank/DDBJ whole genome shotgun (WGS) entry which is preliminary data.</text>
</comment>
<dbReference type="EMBL" id="JXTC01000197">
    <property type="protein sequence ID" value="PON82297.1"/>
    <property type="molecule type" value="Genomic_DNA"/>
</dbReference>
<reference evidence="5" key="1">
    <citation type="submission" date="2016-06" db="EMBL/GenBank/DDBJ databases">
        <title>Parallel loss of symbiosis genes in relatives of nitrogen-fixing non-legume Parasponia.</title>
        <authorList>
            <person name="Van Velzen R."/>
            <person name="Holmer R."/>
            <person name="Bu F."/>
            <person name="Rutten L."/>
            <person name="Van Zeijl A."/>
            <person name="Liu W."/>
            <person name="Santuari L."/>
            <person name="Cao Q."/>
            <person name="Sharma T."/>
            <person name="Shen D."/>
            <person name="Roswanjaya Y."/>
            <person name="Wardhani T."/>
            <person name="Kalhor M.S."/>
            <person name="Jansen J."/>
            <person name="Van den Hoogen J."/>
            <person name="Gungor B."/>
            <person name="Hartog M."/>
            <person name="Hontelez J."/>
            <person name="Verver J."/>
            <person name="Yang W.-C."/>
            <person name="Schijlen E."/>
            <person name="Repin R."/>
            <person name="Schilthuizen M."/>
            <person name="Schranz E."/>
            <person name="Heidstra R."/>
            <person name="Miyata K."/>
            <person name="Fedorova E."/>
            <person name="Kohlen W."/>
            <person name="Bisseling T."/>
            <person name="Smit S."/>
            <person name="Geurts R."/>
        </authorList>
    </citation>
    <scope>NUCLEOTIDE SEQUENCE [LARGE SCALE GENOMIC DNA]</scope>
    <source>
        <strain evidence="5">cv. RG33-2</strain>
    </source>
</reference>
<feature type="domain" description="Non-haem dioxygenase N-terminal" evidence="3">
    <location>
        <begin position="12"/>
        <end position="88"/>
    </location>
</feature>
<keyword evidence="5" id="KW-1185">Reference proteome</keyword>
<dbReference type="AlphaFoldDB" id="A0A2P5E9Q3"/>
<dbReference type="GO" id="GO:0046872">
    <property type="term" value="F:metal ion binding"/>
    <property type="evidence" value="ECO:0007669"/>
    <property type="project" value="UniProtKB-KW"/>
</dbReference>
<keyword evidence="2" id="KW-0408">Iron</keyword>
<name>A0A2P5E9Q3_TREOI</name>
<dbReference type="InterPro" id="IPR027443">
    <property type="entry name" value="IPNS-like_sf"/>
</dbReference>
<dbReference type="InParanoid" id="A0A2P5E9Q3"/>
<organism evidence="4 5">
    <name type="scientific">Trema orientale</name>
    <name type="common">Charcoal tree</name>
    <name type="synonym">Celtis orientalis</name>
    <dbReference type="NCBI Taxonomy" id="63057"/>
    <lineage>
        <taxon>Eukaryota</taxon>
        <taxon>Viridiplantae</taxon>
        <taxon>Streptophyta</taxon>
        <taxon>Embryophyta</taxon>
        <taxon>Tracheophyta</taxon>
        <taxon>Spermatophyta</taxon>
        <taxon>Magnoliopsida</taxon>
        <taxon>eudicotyledons</taxon>
        <taxon>Gunneridae</taxon>
        <taxon>Pentapetalae</taxon>
        <taxon>rosids</taxon>
        <taxon>fabids</taxon>
        <taxon>Rosales</taxon>
        <taxon>Cannabaceae</taxon>
        <taxon>Trema</taxon>
    </lineage>
</organism>
<sequence>MVDDQIINSTSLPVIDLREFEDDSCSAKAYKKLRETCEVWGCFRMINHTIPLELMSEMKAVVQSLLDLPAEIKNQNTNNTIGRGYVAPSAGMPLYEALGLYDFGSTKAVRSFCDQLDASPHQSDGARTSL</sequence>
<proteinExistence type="predicted"/>
<dbReference type="Gene3D" id="2.60.120.330">
    <property type="entry name" value="B-lactam Antibiotic, Isopenicillin N Synthase, Chain"/>
    <property type="match status" value="1"/>
</dbReference>
<dbReference type="Proteomes" id="UP000237000">
    <property type="component" value="Unassembled WGS sequence"/>
</dbReference>
<keyword evidence="4" id="KW-0560">Oxidoreductase</keyword>
<evidence type="ECO:0000256" key="2">
    <source>
        <dbReference type="ARBA" id="ARBA00023004"/>
    </source>
</evidence>
<dbReference type="SUPFAM" id="SSF51197">
    <property type="entry name" value="Clavaminate synthase-like"/>
    <property type="match status" value="1"/>
</dbReference>
<protein>
    <submittedName>
        <fullName evidence="4">Non-heme dioxygenase N-terminal domain containing protein</fullName>
    </submittedName>
</protein>
<dbReference type="OrthoDB" id="1687948at2759"/>
<dbReference type="InterPro" id="IPR026992">
    <property type="entry name" value="DIOX_N"/>
</dbReference>
<evidence type="ECO:0000259" key="3">
    <source>
        <dbReference type="Pfam" id="PF14226"/>
    </source>
</evidence>
<dbReference type="GO" id="GO:0051213">
    <property type="term" value="F:dioxygenase activity"/>
    <property type="evidence" value="ECO:0007669"/>
    <property type="project" value="UniProtKB-KW"/>
</dbReference>
<dbReference type="Pfam" id="PF14226">
    <property type="entry name" value="DIOX_N"/>
    <property type="match status" value="1"/>
</dbReference>
<gene>
    <name evidence="4" type="ORF">TorRG33x02_219130</name>
</gene>
<evidence type="ECO:0000256" key="1">
    <source>
        <dbReference type="ARBA" id="ARBA00022723"/>
    </source>
</evidence>
<keyword evidence="1" id="KW-0479">Metal-binding</keyword>
<keyword evidence="4" id="KW-0223">Dioxygenase</keyword>